<dbReference type="Gene3D" id="3.30.1870.10">
    <property type="entry name" value="EreA-like, domain 2"/>
    <property type="match status" value="1"/>
</dbReference>
<dbReference type="PANTHER" id="PTHR31299:SF0">
    <property type="entry name" value="ESTERASE, PUTATIVE (AFU_ORTHOLOGUE AFUA_1G05850)-RELATED"/>
    <property type="match status" value="1"/>
</dbReference>
<dbReference type="Gene3D" id="1.20.1440.30">
    <property type="entry name" value="Biosynthetic Protein domain"/>
    <property type="match status" value="1"/>
</dbReference>
<gene>
    <name evidence="1" type="ORF">EDD35_4738</name>
</gene>
<evidence type="ECO:0000313" key="1">
    <source>
        <dbReference type="EMBL" id="ROS42351.1"/>
    </source>
</evidence>
<accession>A0A3N2H0E4</accession>
<keyword evidence="2" id="KW-1185">Reference proteome</keyword>
<name>A0A3N2H0E4_9PSEU</name>
<sequence length="409" mass="45765">MTPREDAIGLRRVEDLDPLIDRVGDARLVLLGEASHGTADFYRWRAEITKRLIVERGFSFVAVEGDWPDCHRVHCCVAGGRGDPEAVLSGFDRWPRWMWANDDVVEFARWLTAYNAARFGDRPVGFHGLDVYSLWDSLREILGYLREHQPGQVETALSAMRCFEPFAEDPHDYAYSTRLVPENCESDVLRLLASLRETGDVPGLDDGFVARQNAEVVAGAERYYRTMVRGDVESWNVRDEHMTDTLYRLLEAYGPSAKAVVWAHNTHVGDARATDMAAAGMLNVGQLVRERHPGESFTVGFGTHRGTVMAGSRWGAPPEDMPVPPAREDTVESLLHSAVPDTDSLFLLDEAGEWASQVRGHRAIGVVYDPRSEWRGNYVPTMLSRRYDAFLFCDFSSAVVPLHAPVGVS</sequence>
<comment type="caution">
    <text evidence="1">The sequence shown here is derived from an EMBL/GenBank/DDBJ whole genome shotgun (WGS) entry which is preliminary data.</text>
</comment>
<dbReference type="InterPro" id="IPR014622">
    <property type="entry name" value="UCP036794_erythomycin"/>
</dbReference>
<dbReference type="PANTHER" id="PTHR31299">
    <property type="entry name" value="ESTERASE, PUTATIVE (AFU_ORTHOLOGUE AFUA_1G05850)-RELATED"/>
    <property type="match status" value="1"/>
</dbReference>
<protein>
    <submittedName>
        <fullName evidence="1">Erythromycin esterase-like protein</fullName>
    </submittedName>
</protein>
<reference evidence="1 2" key="1">
    <citation type="submission" date="2018-11" db="EMBL/GenBank/DDBJ databases">
        <title>Sequencing the genomes of 1000 actinobacteria strains.</title>
        <authorList>
            <person name="Klenk H.-P."/>
        </authorList>
    </citation>
    <scope>NUCLEOTIDE SEQUENCE [LARGE SCALE GENOMIC DNA]</scope>
    <source>
        <strain evidence="1 2">DSM 44348</strain>
    </source>
</reference>
<dbReference type="AlphaFoldDB" id="A0A3N2H0E4"/>
<dbReference type="InterPro" id="IPR007815">
    <property type="entry name" value="Emycin_Estase"/>
</dbReference>
<dbReference type="InterPro" id="IPR052036">
    <property type="entry name" value="Hydrolase/PRTase-associated"/>
</dbReference>
<organism evidence="1 2">
    <name type="scientific">Amycolatopsis thermoflava</name>
    <dbReference type="NCBI Taxonomy" id="84480"/>
    <lineage>
        <taxon>Bacteria</taxon>
        <taxon>Bacillati</taxon>
        <taxon>Actinomycetota</taxon>
        <taxon>Actinomycetes</taxon>
        <taxon>Pseudonocardiales</taxon>
        <taxon>Pseudonocardiaceae</taxon>
        <taxon>Amycolatopsis</taxon>
        <taxon>Amycolatopsis methanolica group</taxon>
    </lineage>
</organism>
<dbReference type="RefSeq" id="WP_123685033.1">
    <property type="nucleotide sequence ID" value="NZ_RKHY01000001.1"/>
</dbReference>
<dbReference type="Proteomes" id="UP000274843">
    <property type="component" value="Unassembled WGS sequence"/>
</dbReference>
<dbReference type="GeneID" id="301846059"/>
<dbReference type="GO" id="GO:0046677">
    <property type="term" value="P:response to antibiotic"/>
    <property type="evidence" value="ECO:0007669"/>
    <property type="project" value="InterPro"/>
</dbReference>
<dbReference type="EMBL" id="RKHY01000001">
    <property type="protein sequence ID" value="ROS42351.1"/>
    <property type="molecule type" value="Genomic_DNA"/>
</dbReference>
<dbReference type="Pfam" id="PF05139">
    <property type="entry name" value="Erythro_esteras"/>
    <property type="match status" value="1"/>
</dbReference>
<evidence type="ECO:0000313" key="2">
    <source>
        <dbReference type="Proteomes" id="UP000274843"/>
    </source>
</evidence>
<proteinExistence type="predicted"/>
<dbReference type="PIRSF" id="PIRSF036794">
    <property type="entry name" value="UCP_erythr_ester"/>
    <property type="match status" value="1"/>
</dbReference>
<dbReference type="SUPFAM" id="SSF159501">
    <property type="entry name" value="EreA/ChaN-like"/>
    <property type="match status" value="1"/>
</dbReference>
<dbReference type="Gene3D" id="3.40.1660.10">
    <property type="entry name" value="EreA-like (biosynthetic domain)"/>
    <property type="match status" value="1"/>
</dbReference>
<dbReference type="CDD" id="cd14728">
    <property type="entry name" value="Ere-like"/>
    <property type="match status" value="1"/>
</dbReference>